<feature type="region of interest" description="Disordered" evidence="2">
    <location>
        <begin position="102"/>
        <end position="130"/>
    </location>
</feature>
<feature type="domain" description="Nephrocystin 3-like N-terminal" evidence="5">
    <location>
        <begin position="401"/>
        <end position="567"/>
    </location>
</feature>
<evidence type="ECO:0000313" key="6">
    <source>
        <dbReference type="EMBL" id="CAK7215098.1"/>
    </source>
</evidence>
<evidence type="ECO:0008006" key="8">
    <source>
        <dbReference type="Google" id="ProtNLM"/>
    </source>
</evidence>
<evidence type="ECO:0000256" key="2">
    <source>
        <dbReference type="SAM" id="MobiDB-lite"/>
    </source>
</evidence>
<dbReference type="Gene3D" id="3.40.50.300">
    <property type="entry name" value="P-loop containing nucleotide triphosphate hydrolases"/>
    <property type="match status" value="1"/>
</dbReference>
<keyword evidence="7" id="KW-1185">Reference proteome</keyword>
<organism evidence="6 7">
    <name type="scientific">Sporothrix curviconia</name>
    <dbReference type="NCBI Taxonomy" id="1260050"/>
    <lineage>
        <taxon>Eukaryota</taxon>
        <taxon>Fungi</taxon>
        <taxon>Dikarya</taxon>
        <taxon>Ascomycota</taxon>
        <taxon>Pezizomycotina</taxon>
        <taxon>Sordariomycetes</taxon>
        <taxon>Sordariomycetidae</taxon>
        <taxon>Ophiostomatales</taxon>
        <taxon>Ophiostomataceae</taxon>
        <taxon>Sporothrix</taxon>
    </lineage>
</organism>
<proteinExistence type="predicted"/>
<dbReference type="Proteomes" id="UP001642405">
    <property type="component" value="Unassembled WGS sequence"/>
</dbReference>
<dbReference type="Pfam" id="PF17100">
    <property type="entry name" value="NACHT_N"/>
    <property type="match status" value="1"/>
</dbReference>
<feature type="compositionally biased region" description="Basic residues" evidence="2">
    <location>
        <begin position="1"/>
        <end position="12"/>
    </location>
</feature>
<dbReference type="InterPro" id="IPR056884">
    <property type="entry name" value="NPHP3-like_N"/>
</dbReference>
<evidence type="ECO:0000256" key="1">
    <source>
        <dbReference type="ARBA" id="ARBA00022737"/>
    </source>
</evidence>
<evidence type="ECO:0000259" key="3">
    <source>
        <dbReference type="Pfam" id="PF17100"/>
    </source>
</evidence>
<sequence>MAGFRKKMRQKLQGKNVGGLLQPDAAADAIKPFDTCVATSSVVLGSVDPTPSAAPSSPPPADLLPPAPSTPTPSLWDRAYDDLRKEESRLVEEYEKLLAQEVKAAGSESRDESSTAPVLPQDTTLSPNLQSRQAQLDTVITRGCLRMEEKKGKYSIAGHEFVLVDQVAQAAKFVQWAKDWIGDAVAASPEASIAWSGICLILPLLTNPQTTEEANHDGFIYVTARMRYYTVFEPLLQKLGQNGGVSDALMVETNNHVVSLYQRILEFQIRSVLRFYKSRLKTYAGDAILPYDWEKAIQKIKQQEDMVNEILSQINQFASRNELEILDKASRDAHKTMKDLLLVQEQQLQVQTAQLRLQEDASRQILSDKQNACLQLFYLTNNNKGATYEWYKSRVDERVKDTCMWFLEHDNFQAWLNQDAGPLLVSADPGCGKSVLAKYLIDHILRQRSATVCYYFFKDQDQNTARQALCALLHQLFCARPILIEHAMGPYEERGQRLIESTESLWSIFTTAVRDTRAGRITVVLDALDECAEEEFRDLMQNINGQFTLGDATRPHEAKLKFLMTSRPYEQILSRFRRLSGAFPCIRIPGEDESEKISQEINQVIHYRVDELAREERLSDQIKRHLKDKLLSIEHRTYLWVYLVFDHLRTGFKKTTKGIDATIQTLPKSVNQAYEQILNRSRDDRMVPKVLRIVLAAHRPMTVEEMNIAVNVDSKSKSFDDLDLEDAEDFKSHLRSWYR</sequence>
<feature type="domain" description="DUF7069" evidence="4">
    <location>
        <begin position="597"/>
        <end position="666"/>
    </location>
</feature>
<accession>A0ABP0B674</accession>
<dbReference type="PANTHER" id="PTHR10039">
    <property type="entry name" value="AMELOGENIN"/>
    <property type="match status" value="1"/>
</dbReference>
<reference evidence="6 7" key="1">
    <citation type="submission" date="2024-01" db="EMBL/GenBank/DDBJ databases">
        <authorList>
            <person name="Allen C."/>
            <person name="Tagirdzhanova G."/>
        </authorList>
    </citation>
    <scope>NUCLEOTIDE SEQUENCE [LARGE SCALE GENOMIC DNA]</scope>
</reference>
<feature type="region of interest" description="Disordered" evidence="2">
    <location>
        <begin position="45"/>
        <end position="76"/>
    </location>
</feature>
<name>A0ABP0B674_9PEZI</name>
<dbReference type="Pfam" id="PF24883">
    <property type="entry name" value="NPHP3_N"/>
    <property type="match status" value="1"/>
</dbReference>
<evidence type="ECO:0000259" key="4">
    <source>
        <dbReference type="Pfam" id="PF23239"/>
    </source>
</evidence>
<feature type="domain" description="NWD NACHT-NTPase N-terminal" evidence="3">
    <location>
        <begin position="74"/>
        <end position="308"/>
    </location>
</feature>
<protein>
    <recommendedName>
        <fullName evidence="8">NWD NACHT-NTPase N-terminal domain-containing protein</fullName>
    </recommendedName>
</protein>
<feature type="compositionally biased region" description="Polar residues" evidence="2">
    <location>
        <begin position="121"/>
        <end position="130"/>
    </location>
</feature>
<dbReference type="SUPFAM" id="SSF52540">
    <property type="entry name" value="P-loop containing nucleoside triphosphate hydrolases"/>
    <property type="match status" value="1"/>
</dbReference>
<comment type="caution">
    <text evidence="6">The sequence shown here is derived from an EMBL/GenBank/DDBJ whole genome shotgun (WGS) entry which is preliminary data.</text>
</comment>
<evidence type="ECO:0000259" key="5">
    <source>
        <dbReference type="Pfam" id="PF24883"/>
    </source>
</evidence>
<dbReference type="InterPro" id="IPR031359">
    <property type="entry name" value="NACHT_N"/>
</dbReference>
<dbReference type="InterPro" id="IPR055497">
    <property type="entry name" value="DUF7069"/>
</dbReference>
<dbReference type="Pfam" id="PF23239">
    <property type="entry name" value="DUF7069"/>
    <property type="match status" value="1"/>
</dbReference>
<feature type="compositionally biased region" description="Pro residues" evidence="2">
    <location>
        <begin position="56"/>
        <end position="71"/>
    </location>
</feature>
<gene>
    <name evidence="6" type="ORF">SCUCBS95973_002363</name>
</gene>
<feature type="region of interest" description="Disordered" evidence="2">
    <location>
        <begin position="1"/>
        <end position="20"/>
    </location>
</feature>
<dbReference type="EMBL" id="CAWUHB010000009">
    <property type="protein sequence ID" value="CAK7215098.1"/>
    <property type="molecule type" value="Genomic_DNA"/>
</dbReference>
<keyword evidence="1" id="KW-0677">Repeat</keyword>
<evidence type="ECO:0000313" key="7">
    <source>
        <dbReference type="Proteomes" id="UP001642405"/>
    </source>
</evidence>
<dbReference type="InterPro" id="IPR027417">
    <property type="entry name" value="P-loop_NTPase"/>
</dbReference>